<reference evidence="5" key="1">
    <citation type="submission" date="2020-09" db="EMBL/GenBank/DDBJ databases">
        <title>New species isolated from human feces.</title>
        <authorList>
            <person name="Kitahara M."/>
            <person name="Shigeno Y."/>
            <person name="Shime M."/>
            <person name="Matsumoto Y."/>
            <person name="Nakamura S."/>
            <person name="Motooka D."/>
            <person name="Fukuoka S."/>
            <person name="Nishikawa H."/>
            <person name="Benno Y."/>
        </authorList>
    </citation>
    <scope>NUCLEOTIDE SEQUENCE</scope>
    <source>
        <strain evidence="5">MM59</strain>
    </source>
</reference>
<gene>
    <name evidence="5" type="ORF">MM59RIKEN_19350</name>
</gene>
<dbReference type="KEGG" id="pfaa:MM59RIKEN_19350"/>
<dbReference type="InterPro" id="IPR003439">
    <property type="entry name" value="ABC_transporter-like_ATP-bd"/>
</dbReference>
<evidence type="ECO:0000256" key="1">
    <source>
        <dbReference type="ARBA" id="ARBA00022741"/>
    </source>
</evidence>
<dbReference type="InterPro" id="IPR027417">
    <property type="entry name" value="P-loop_NTPase"/>
</dbReference>
<accession>A0A810QFI0</accession>
<feature type="region of interest" description="Disordered" evidence="3">
    <location>
        <begin position="235"/>
        <end position="256"/>
    </location>
</feature>
<evidence type="ECO:0000256" key="2">
    <source>
        <dbReference type="ARBA" id="ARBA00022840"/>
    </source>
</evidence>
<keyword evidence="2" id="KW-0067">ATP-binding</keyword>
<dbReference type="NCBIfam" id="NF000355">
    <property type="entry name" value="ribo_prot_ABC_F"/>
    <property type="match status" value="1"/>
</dbReference>
<evidence type="ECO:0000313" key="5">
    <source>
        <dbReference type="EMBL" id="BCK84616.1"/>
    </source>
</evidence>
<evidence type="ECO:0000313" key="6">
    <source>
        <dbReference type="Proteomes" id="UP000679848"/>
    </source>
</evidence>
<dbReference type="GO" id="GO:0016887">
    <property type="term" value="F:ATP hydrolysis activity"/>
    <property type="evidence" value="ECO:0007669"/>
    <property type="project" value="InterPro"/>
</dbReference>
<dbReference type="Gene3D" id="3.40.50.300">
    <property type="entry name" value="P-loop containing nucleotide triphosphate hydrolases"/>
    <property type="match status" value="2"/>
</dbReference>
<organism evidence="5 6">
    <name type="scientific">Pusillibacter faecalis</name>
    <dbReference type="NCBI Taxonomy" id="2714358"/>
    <lineage>
        <taxon>Bacteria</taxon>
        <taxon>Bacillati</taxon>
        <taxon>Bacillota</taxon>
        <taxon>Clostridia</taxon>
        <taxon>Eubacteriales</taxon>
        <taxon>Oscillospiraceae</taxon>
        <taxon>Pusillibacter</taxon>
    </lineage>
</organism>
<evidence type="ECO:0000256" key="3">
    <source>
        <dbReference type="SAM" id="MobiDB-lite"/>
    </source>
</evidence>
<protein>
    <submittedName>
        <fullName evidence="5">Lsa family ABC-F type ribosomal protection protein</fullName>
    </submittedName>
</protein>
<dbReference type="SMART" id="SM00382">
    <property type="entry name" value="AAA"/>
    <property type="match status" value="2"/>
</dbReference>
<proteinExistence type="predicted"/>
<dbReference type="PANTHER" id="PTHR42855">
    <property type="entry name" value="ABC TRANSPORTER ATP-BINDING SUBUNIT"/>
    <property type="match status" value="1"/>
</dbReference>
<dbReference type="InterPro" id="IPR003593">
    <property type="entry name" value="AAA+_ATPase"/>
</dbReference>
<dbReference type="Pfam" id="PF00005">
    <property type="entry name" value="ABC_tran"/>
    <property type="match status" value="2"/>
</dbReference>
<sequence>MIQVTNLTFSYPGSYDAVFDGVSFQFDTQWRLGFLGRNGRGKTTLLRLLMGQYEYGGSISGVPPCTYFPHPVSNPRQLALEVLSAVCPTAEEWELLRESGLLGVESEALYRPFETLSNGEQTKCLLAALFCGESRYLLIDEPTNHLDAAGRQTVAEYLRKKQGFLLVSHDRAFLDGCVDHILALNKTGVSVQSGTFSTWWENKSRQDAYEQAQNDKLKGEMKRLAQAAKRTSTWSDRVEATKTGSRNSGLRPDRGYIGHRSAKMMQRAKSIDTRRQKALEEASGLLWDLERADSLKLRPLTARGRLLDLREVVPHYGGRPVCCPLTFALEPGDRVALTGGNGCGKSTLLKLLMGQEISWDGTFTHLPGLSISYVPQDTSNLRGSLHDFVRERNADETLLLAILRKLDFPRVQFEKDMANWSAGQKKKALIACSLCESAHLYLWDEPLNYLDVWSRMQIEQLLLAFQPTLLFVEHDETFRQTVATRQIELL</sequence>
<dbReference type="Proteomes" id="UP000679848">
    <property type="component" value="Chromosome"/>
</dbReference>
<dbReference type="PANTHER" id="PTHR42855:SF2">
    <property type="entry name" value="DRUG RESISTANCE ABC TRANSPORTER,ATP-BINDING PROTEIN"/>
    <property type="match status" value="1"/>
</dbReference>
<dbReference type="CDD" id="cd03221">
    <property type="entry name" value="ABCF_EF-3"/>
    <property type="match status" value="2"/>
</dbReference>
<feature type="domain" description="ABC transporter" evidence="4">
    <location>
        <begin position="307"/>
        <end position="490"/>
    </location>
</feature>
<dbReference type="SUPFAM" id="SSF52540">
    <property type="entry name" value="P-loop containing nucleoside triphosphate hydrolases"/>
    <property type="match status" value="2"/>
</dbReference>
<dbReference type="EMBL" id="AP023420">
    <property type="protein sequence ID" value="BCK84616.1"/>
    <property type="molecule type" value="Genomic_DNA"/>
</dbReference>
<name>A0A810QFI0_9FIRM</name>
<keyword evidence="6" id="KW-1185">Reference proteome</keyword>
<dbReference type="PROSITE" id="PS50893">
    <property type="entry name" value="ABC_TRANSPORTER_2"/>
    <property type="match status" value="2"/>
</dbReference>
<dbReference type="AlphaFoldDB" id="A0A810QFI0"/>
<dbReference type="InterPro" id="IPR051309">
    <property type="entry name" value="ABCF_ATPase"/>
</dbReference>
<dbReference type="GO" id="GO:0005524">
    <property type="term" value="F:ATP binding"/>
    <property type="evidence" value="ECO:0007669"/>
    <property type="project" value="UniProtKB-KW"/>
</dbReference>
<feature type="domain" description="ABC transporter" evidence="4">
    <location>
        <begin position="2"/>
        <end position="212"/>
    </location>
</feature>
<keyword evidence="1" id="KW-0547">Nucleotide-binding</keyword>
<evidence type="ECO:0000259" key="4">
    <source>
        <dbReference type="PROSITE" id="PS50893"/>
    </source>
</evidence>